<feature type="compositionally biased region" description="Basic and acidic residues" evidence="1">
    <location>
        <begin position="194"/>
        <end position="203"/>
    </location>
</feature>
<feature type="compositionally biased region" description="Low complexity" evidence="1">
    <location>
        <begin position="543"/>
        <end position="552"/>
    </location>
</feature>
<evidence type="ECO:0000256" key="1">
    <source>
        <dbReference type="SAM" id="MobiDB-lite"/>
    </source>
</evidence>
<keyword evidence="3" id="KW-1185">Reference proteome</keyword>
<feature type="region of interest" description="Disordered" evidence="1">
    <location>
        <begin position="503"/>
        <end position="577"/>
    </location>
</feature>
<feature type="region of interest" description="Disordered" evidence="1">
    <location>
        <begin position="1"/>
        <end position="113"/>
    </location>
</feature>
<evidence type="ECO:0000313" key="3">
    <source>
        <dbReference type="Proteomes" id="UP000001357"/>
    </source>
</evidence>
<organism evidence="2 3">
    <name type="scientific">Monosiga brevicollis</name>
    <name type="common">Choanoflagellate</name>
    <dbReference type="NCBI Taxonomy" id="81824"/>
    <lineage>
        <taxon>Eukaryota</taxon>
        <taxon>Choanoflagellata</taxon>
        <taxon>Craspedida</taxon>
        <taxon>Salpingoecidae</taxon>
        <taxon>Monosiga</taxon>
    </lineage>
</organism>
<name>A9V5K5_MONBE</name>
<protein>
    <submittedName>
        <fullName evidence="2">Uncharacterized protein</fullName>
    </submittedName>
</protein>
<dbReference type="GeneID" id="5893350"/>
<feature type="compositionally biased region" description="Polar residues" evidence="1">
    <location>
        <begin position="98"/>
        <end position="113"/>
    </location>
</feature>
<dbReference type="InParanoid" id="A9V5K5"/>
<feature type="region of interest" description="Disordered" evidence="1">
    <location>
        <begin position="169"/>
        <end position="212"/>
    </location>
</feature>
<reference evidence="2 3" key="1">
    <citation type="journal article" date="2008" name="Nature">
        <title>The genome of the choanoflagellate Monosiga brevicollis and the origin of metazoans.</title>
        <authorList>
            <consortium name="JGI Sequencing"/>
            <person name="King N."/>
            <person name="Westbrook M.J."/>
            <person name="Young S.L."/>
            <person name="Kuo A."/>
            <person name="Abedin M."/>
            <person name="Chapman J."/>
            <person name="Fairclough S."/>
            <person name="Hellsten U."/>
            <person name="Isogai Y."/>
            <person name="Letunic I."/>
            <person name="Marr M."/>
            <person name="Pincus D."/>
            <person name="Putnam N."/>
            <person name="Rokas A."/>
            <person name="Wright K.J."/>
            <person name="Zuzow R."/>
            <person name="Dirks W."/>
            <person name="Good M."/>
            <person name="Goodstein D."/>
            <person name="Lemons D."/>
            <person name="Li W."/>
            <person name="Lyons J.B."/>
            <person name="Morris A."/>
            <person name="Nichols S."/>
            <person name="Richter D.J."/>
            <person name="Salamov A."/>
            <person name="Bork P."/>
            <person name="Lim W.A."/>
            <person name="Manning G."/>
            <person name="Miller W.T."/>
            <person name="McGinnis W."/>
            <person name="Shapiro H."/>
            <person name="Tjian R."/>
            <person name="Grigoriev I.V."/>
            <person name="Rokhsar D."/>
        </authorList>
    </citation>
    <scope>NUCLEOTIDE SEQUENCE [LARGE SCALE GENOMIC DNA]</scope>
    <source>
        <strain evidence="3">MX1 / ATCC 50154</strain>
    </source>
</reference>
<feature type="compositionally biased region" description="Polar residues" evidence="1">
    <location>
        <begin position="40"/>
        <end position="49"/>
    </location>
</feature>
<sequence>MLPSADPLHALSTPATPHSRDAMGRAKMAPISAGDMASPTPDTVATSPCVSKPFGESSTASSPFSSTNSTSDAVPDSTTLSSPLRPCSPEPGPCATLADSSQHSPSNKDATAAATLSCQDQSFLLTPQKMTVAGPDLIISPRMLASVTHTVSPVPASVDELEATLFKSNSPSFSDATPDDASESTGHSSPGPDQDLHLGHVDDQSDVQARSRRSLEAMIERSRHFEEVLAGISRRVACQMLRLHTHNTGVTVRLRASRDPAQTSVPHTPPSGTPNALHDAPSLQAARRSPPTQAVLDEARAMRRQALDAGIGLDGSRSSKRKFERSLAALDPDATEESDVSDSELARHVYASDARLHAIEVQRRVRRQRWLHERASFCAQAQWLQDRLQRVEKEHRAAVQARTARHPAYAAEVQTRASREHGCPATHRRKLIRDVPVGNLPVRASLDKPLPSFRSLASTAANYDPAYHPILSGPANLPLPVLEHWQAQVTQFTTRDLRLAQPRAVSGVPVSASAGRRRRSTAATPNAHSTEGKRRDSARRSAPETPEPTTSRSTRKADTCARRLSPGGNGEPDASAILVSSLPPGFVPPRPDLSALEHKPVETPHFARGYDLQALIQQSQQKQWGVPCARTLAISSVAKPPS</sequence>
<dbReference type="Proteomes" id="UP000001357">
    <property type="component" value="Unassembled WGS sequence"/>
</dbReference>
<feature type="compositionally biased region" description="Basic and acidic residues" evidence="1">
    <location>
        <begin position="530"/>
        <end position="542"/>
    </location>
</feature>
<feature type="compositionally biased region" description="Low complexity" evidence="1">
    <location>
        <begin position="57"/>
        <end position="71"/>
    </location>
</feature>
<accession>A9V5K5</accession>
<proteinExistence type="predicted"/>
<dbReference type="RefSeq" id="XP_001748078.1">
    <property type="nucleotide sequence ID" value="XM_001748026.1"/>
</dbReference>
<gene>
    <name evidence="2" type="ORF">MONBRDRAFT_33475</name>
</gene>
<dbReference type="EMBL" id="CH991561">
    <property type="protein sequence ID" value="EDQ87135.1"/>
    <property type="molecule type" value="Genomic_DNA"/>
</dbReference>
<dbReference type="AlphaFoldDB" id="A9V5K5"/>
<dbReference type="KEGG" id="mbr:MONBRDRAFT_33475"/>
<evidence type="ECO:0000313" key="2">
    <source>
        <dbReference type="EMBL" id="EDQ87135.1"/>
    </source>
</evidence>